<keyword evidence="1" id="KW-0472">Membrane</keyword>
<comment type="caution">
    <text evidence="2">The sequence shown here is derived from an EMBL/GenBank/DDBJ whole genome shotgun (WGS) entry which is preliminary data.</text>
</comment>
<evidence type="ECO:0000313" key="2">
    <source>
        <dbReference type="EMBL" id="MDX6030501.1"/>
    </source>
</evidence>
<keyword evidence="1" id="KW-0812">Transmembrane</keyword>
<evidence type="ECO:0000313" key="4">
    <source>
        <dbReference type="Proteomes" id="UP001275664"/>
    </source>
</evidence>
<name>A0AAJ2S5T9_9ENTR</name>
<organism evidence="2 5">
    <name type="scientific">Scandinavium lactucae</name>
    <dbReference type="NCBI Taxonomy" id="3095028"/>
    <lineage>
        <taxon>Bacteria</taxon>
        <taxon>Pseudomonadati</taxon>
        <taxon>Pseudomonadota</taxon>
        <taxon>Gammaproteobacteria</taxon>
        <taxon>Enterobacterales</taxon>
        <taxon>Enterobacteriaceae</taxon>
        <taxon>Scandinavium</taxon>
    </lineage>
</organism>
<dbReference type="RefSeq" id="WP_319627109.1">
    <property type="nucleotide sequence ID" value="NZ_JAWXRB010000002.1"/>
</dbReference>
<evidence type="ECO:0000313" key="5">
    <source>
        <dbReference type="Proteomes" id="UP001282336"/>
    </source>
</evidence>
<reference evidence="2 4" key="1">
    <citation type="submission" date="2023-11" db="EMBL/GenBank/DDBJ databases">
        <title>Scandinavium wanjuensis sp. nov., isolated from lettuce South Korea.</title>
        <authorList>
            <person name="Park J."/>
            <person name="Park S."/>
            <person name="Oh K.K."/>
            <person name="Cho G.S."/>
            <person name="Franz C.M.A.P."/>
        </authorList>
    </citation>
    <scope>NUCLEOTIDE SEQUENCE</scope>
    <source>
        <strain evidence="2">V105_12</strain>
        <strain evidence="3 4">V105_6</strain>
    </source>
</reference>
<dbReference type="EMBL" id="JAWXRC010000018">
    <property type="protein sequence ID" value="MDX6030501.1"/>
    <property type="molecule type" value="Genomic_DNA"/>
</dbReference>
<keyword evidence="4" id="KW-1185">Reference proteome</keyword>
<feature type="transmembrane region" description="Helical" evidence="1">
    <location>
        <begin position="6"/>
        <end position="22"/>
    </location>
</feature>
<gene>
    <name evidence="3" type="ORF">SIK69_04540</name>
    <name evidence="2" type="ORF">SIL20_03090</name>
</gene>
<dbReference type="Proteomes" id="UP001275664">
    <property type="component" value="Unassembled WGS sequence"/>
</dbReference>
<protein>
    <submittedName>
        <fullName evidence="2">Uncharacterized protein</fullName>
    </submittedName>
</protein>
<evidence type="ECO:0000313" key="3">
    <source>
        <dbReference type="EMBL" id="MDX6039461.1"/>
    </source>
</evidence>
<dbReference type="Proteomes" id="UP001282336">
    <property type="component" value="Unassembled WGS sequence"/>
</dbReference>
<accession>A0AAJ2S5T9</accession>
<keyword evidence="1" id="KW-1133">Transmembrane helix</keyword>
<dbReference type="EMBL" id="JAWXRD010000003">
    <property type="protein sequence ID" value="MDX6039461.1"/>
    <property type="molecule type" value="Genomic_DNA"/>
</dbReference>
<sequence>MNFYIILITALLVKLLLTYALYKKNRDTFKRLSLKAKGAVVSVGWMISYGLSQLIGVLVV</sequence>
<dbReference type="AlphaFoldDB" id="A0AAJ2S5T9"/>
<evidence type="ECO:0000256" key="1">
    <source>
        <dbReference type="SAM" id="Phobius"/>
    </source>
</evidence>
<proteinExistence type="predicted"/>